<dbReference type="Pfam" id="PF00850">
    <property type="entry name" value="Hist_deacetyl"/>
    <property type="match status" value="1"/>
</dbReference>
<evidence type="ECO:0000313" key="4">
    <source>
        <dbReference type="Proteomes" id="UP000327468"/>
    </source>
</evidence>
<dbReference type="InterPro" id="IPR023801">
    <property type="entry name" value="His_deacetylse_dom"/>
</dbReference>
<dbReference type="Proteomes" id="UP000327468">
    <property type="component" value="Chromosome 2"/>
</dbReference>
<keyword evidence="4" id="KW-1185">Reference proteome</keyword>
<dbReference type="SUPFAM" id="SSF52768">
    <property type="entry name" value="Arginase/deacetylase"/>
    <property type="match status" value="1"/>
</dbReference>
<accession>A0A5N5PW00</accession>
<proteinExistence type="predicted"/>
<dbReference type="PANTHER" id="PTHR10625:SF42">
    <property type="entry name" value="HISTONE DEACETYLASE 7"/>
    <property type="match status" value="1"/>
</dbReference>
<sequence>MASAEVKQRLQRSILSRQSLKQAETQREMAHISELNLQHEHPNTPPFSQHRRKQLRRTASEFVLKPKNKSSSFSSKNPLHNSFRSSSNLLACQCSPPSDRSDHTSLLQDFSVHTHPQMDRNPSFIGPLKMWIQAPVTVPREDMLHHAILLEQVYMDTAVFTNPHLAVVPAVCISVSQHRPIQRCHSQPLILSKQPRRFHQHHCLRLPGKPSHTYSIPQSLCVIPCEQHHPVVEERTAVQEKEKVWFTAGEDYSMSLQSEFCEEPRSNESGCSSHLSPSDKQWQRRQAFRMHNRSHQPVAHTLSSPPAYILPDTADSAPDHAHSTGDNIEHSTGLVYDPHMLKKECICGKSSCDLKHAGKIPKVLVRLHECGVSHQCKWITGSKCSVEMPYQTNTSAVTMAANCVIELVLLVAEGRLRNGFAIVQPHGQDASHSSPSKSVNSFNPVALAAEQLRKTHNKRKILILDWDFHHCDITQEMFYTDPNVLHISLHRGDGMPSAVRGRADEVGSGEGEGFNVNVEWLCGMDPPIGDAEYLAAFRTVIKPIAQQFSPDVILISTGFNTVDGHPSSQGGLRVSAKCFGLLTQNLMELSGGRVVVVLERDHDVTAVCEASKACINALLDNKVASLSEDVLMKKPCAAAVHSLYRVLQIHSQYWSSVRALTHTVGESWLQAERKHSAHTDTASALALLSMTTPNYTGFGCGGTEPVEHDEDEDGTPT</sequence>
<comment type="caution">
    <text evidence="3">The sequence shown here is derived from an EMBL/GenBank/DDBJ whole genome shotgun (WGS) entry which is preliminary data.</text>
</comment>
<evidence type="ECO:0000259" key="2">
    <source>
        <dbReference type="Pfam" id="PF00850"/>
    </source>
</evidence>
<organism evidence="3 4">
    <name type="scientific">Pangasianodon hypophthalmus</name>
    <name type="common">Striped catfish</name>
    <name type="synonym">Helicophagus hypophthalmus</name>
    <dbReference type="NCBI Taxonomy" id="310915"/>
    <lineage>
        <taxon>Eukaryota</taxon>
        <taxon>Metazoa</taxon>
        <taxon>Chordata</taxon>
        <taxon>Craniata</taxon>
        <taxon>Vertebrata</taxon>
        <taxon>Euteleostomi</taxon>
        <taxon>Actinopterygii</taxon>
        <taxon>Neopterygii</taxon>
        <taxon>Teleostei</taxon>
        <taxon>Ostariophysi</taxon>
        <taxon>Siluriformes</taxon>
        <taxon>Pangasiidae</taxon>
        <taxon>Pangasianodon</taxon>
    </lineage>
</organism>
<feature type="region of interest" description="Disordered" evidence="1">
    <location>
        <begin position="36"/>
        <end position="55"/>
    </location>
</feature>
<dbReference type="InterPro" id="IPR037138">
    <property type="entry name" value="His_deacetylse_dom_sf"/>
</dbReference>
<evidence type="ECO:0000313" key="3">
    <source>
        <dbReference type="EMBL" id="KAB5583782.1"/>
    </source>
</evidence>
<dbReference type="GO" id="GO:0004407">
    <property type="term" value="F:histone deacetylase activity"/>
    <property type="evidence" value="ECO:0007669"/>
    <property type="project" value="TreeGrafter"/>
</dbReference>
<gene>
    <name evidence="3" type="ORF">PHYPO_G00099590</name>
</gene>
<dbReference type="GO" id="GO:0040029">
    <property type="term" value="P:epigenetic regulation of gene expression"/>
    <property type="evidence" value="ECO:0007669"/>
    <property type="project" value="TreeGrafter"/>
</dbReference>
<protein>
    <recommendedName>
        <fullName evidence="2">Histone deacetylase domain-containing protein</fullName>
    </recommendedName>
</protein>
<reference evidence="3 4" key="1">
    <citation type="submission" date="2019-06" db="EMBL/GenBank/DDBJ databases">
        <title>A chromosome-scale genome assembly of the striped catfish, Pangasianodon hypophthalmus.</title>
        <authorList>
            <person name="Wen M."/>
            <person name="Zahm M."/>
            <person name="Roques C."/>
            <person name="Cabau C."/>
            <person name="Klopp C."/>
            <person name="Donnadieu C."/>
            <person name="Jouanno E."/>
            <person name="Avarre J.-C."/>
            <person name="Campet M."/>
            <person name="Ha T.T.T."/>
            <person name="Dugue R."/>
            <person name="Lampietro C."/>
            <person name="Louis A."/>
            <person name="Herpin A."/>
            <person name="Echchiki A."/>
            <person name="Berthelot C."/>
            <person name="Parey E."/>
            <person name="Roest-Crollius H."/>
            <person name="Braasch I."/>
            <person name="Postlethwait J."/>
            <person name="Bobe J."/>
            <person name="Montfort J."/>
            <person name="Bouchez O."/>
            <person name="Begum T."/>
            <person name="Schartl M."/>
            <person name="Guiguen Y."/>
        </authorList>
    </citation>
    <scope>NUCLEOTIDE SEQUENCE [LARGE SCALE GENOMIC DNA]</scope>
    <source>
        <strain evidence="3 4">Indonesia</strain>
        <tissue evidence="3">Blood</tissue>
    </source>
</reference>
<evidence type="ECO:0000256" key="1">
    <source>
        <dbReference type="SAM" id="MobiDB-lite"/>
    </source>
</evidence>
<dbReference type="GO" id="GO:0000118">
    <property type="term" value="C:histone deacetylase complex"/>
    <property type="evidence" value="ECO:0007669"/>
    <property type="project" value="TreeGrafter"/>
</dbReference>
<name>A0A5N5PW00_PANHP</name>
<dbReference type="AlphaFoldDB" id="A0A5N5PW00"/>
<feature type="domain" description="Histone deacetylase" evidence="2">
    <location>
        <begin position="388"/>
        <end position="617"/>
    </location>
</feature>
<dbReference type="PANTHER" id="PTHR10625">
    <property type="entry name" value="HISTONE DEACETYLASE HDAC1-RELATED"/>
    <property type="match status" value="1"/>
</dbReference>
<dbReference type="Gene3D" id="3.40.800.20">
    <property type="entry name" value="Histone deacetylase domain"/>
    <property type="match status" value="1"/>
</dbReference>
<dbReference type="InterPro" id="IPR023696">
    <property type="entry name" value="Ureohydrolase_dom_sf"/>
</dbReference>
<dbReference type="EMBL" id="VFJC01000003">
    <property type="protein sequence ID" value="KAB5583782.1"/>
    <property type="molecule type" value="Genomic_DNA"/>
</dbReference>